<dbReference type="Gene3D" id="2.60.120.1250">
    <property type="entry name" value="Peptidase M60, enhancin-like domain 1"/>
    <property type="match status" value="1"/>
</dbReference>
<dbReference type="InterPro" id="IPR011871">
    <property type="entry name" value="Fib_succ_major"/>
</dbReference>
<evidence type="ECO:0000256" key="1">
    <source>
        <dbReference type="SAM" id="SignalP"/>
    </source>
</evidence>
<reference evidence="3 4" key="1">
    <citation type="submission" date="2018-08" db="EMBL/GenBank/DDBJ databases">
        <title>Pallidiluteibacterium maritimus gen. nov., sp. nov., isolated from coastal sediment.</title>
        <authorList>
            <person name="Zhou L.Y."/>
        </authorList>
    </citation>
    <scope>NUCLEOTIDE SEQUENCE [LARGE SCALE GENOMIC DNA]</scope>
    <source>
        <strain evidence="3 4">XSD2</strain>
    </source>
</reference>
<feature type="chain" id="PRO_5017243159" evidence="1">
    <location>
        <begin position="22"/>
        <end position="1041"/>
    </location>
</feature>
<feature type="signal peptide" evidence="1">
    <location>
        <begin position="1"/>
        <end position="21"/>
    </location>
</feature>
<dbReference type="Pfam" id="PF13402">
    <property type="entry name" value="Peptidase_M60"/>
    <property type="match status" value="1"/>
</dbReference>
<dbReference type="RefSeq" id="WP_119439597.1">
    <property type="nucleotide sequence ID" value="NZ_QWGR01000015.1"/>
</dbReference>
<dbReference type="Pfam" id="PF18962">
    <property type="entry name" value="Por_Secre_tail"/>
    <property type="match status" value="1"/>
</dbReference>
<evidence type="ECO:0000313" key="3">
    <source>
        <dbReference type="EMBL" id="RIJ46323.1"/>
    </source>
</evidence>
<keyword evidence="1" id="KW-0732">Signal</keyword>
<dbReference type="Proteomes" id="UP000265926">
    <property type="component" value="Unassembled WGS sequence"/>
</dbReference>
<dbReference type="Gene3D" id="3.40.390.80">
    <property type="entry name" value="Peptidase M60, enhancin-like domain 2"/>
    <property type="match status" value="1"/>
</dbReference>
<evidence type="ECO:0000259" key="2">
    <source>
        <dbReference type="PROSITE" id="PS51723"/>
    </source>
</evidence>
<accession>A0A399SWN4</accession>
<dbReference type="Gene3D" id="1.10.390.30">
    <property type="entry name" value="Peptidase M60, enhancin-like domain 3"/>
    <property type="match status" value="1"/>
</dbReference>
<evidence type="ECO:0000313" key="4">
    <source>
        <dbReference type="Proteomes" id="UP000265926"/>
    </source>
</evidence>
<feature type="domain" description="Peptidase M60" evidence="2">
    <location>
        <begin position="286"/>
        <end position="611"/>
    </location>
</feature>
<sequence length="1041" mass="117721">MKNIPSFLLLFLLTIWLPAKTQIPTVLTDNDFSTKDGVVTDSRNGKTYAYKKYGNVHWFMQNLNWDGYNGSDEQTRNSVGVTGPSAGANNEGLKFGRYYSTDETKENICPEGWTVPAKSDWADLVDAISKEYELPDLKANNTNYWLFWKAAYYMRGGTTEGENAVWKFGTKAEDTNQVQFNLLPSGWLNTNGVSFNTGTNKGLGYSTLMHMQGAQFFWTGTTETGNDSHENLRHTQTEKYGNVRCIKYAGFPDVEIKTPYPTTIELNQINSAEKERIRLAQGHKKYDGQPTGFYLYPGKKLVLDVEELIPSADGYPVVTIGTLGLINNTRTEIRLSPGLNTIEGSAHQGGLIYLSYTTSKKDFDPVGKVKVTFTGESEQVRAPRYVFGVTGEDEFASMLGKYETPDVVFHSDYALVGATRSNAIAISMKEDKKKWMETIHTLLEKEDEISGLDNEDENPVHHRLKAGEVRYLFTENESSSPHASSAGYTGYPASSVGRYLTNTGIWDRSWMMGHEVGHQHQQPAYQINKSTESTVNIYSYFVERYIQHQKGNLAYNRTTAERWQQAQSTYLSLPVEERIYDMDDSSLEAIIGFNRDELRFMPWEQLFLIFGDDFYKKLHRVTREEGTVGGSENERRRYLIWKASKISGYDLREFFNQWGIRLSSDYDKDILNTKTEEAVEAGKMVDLPHPVSEIIKVSGQDLPDWCPLPLIGEATPDDDLAQNDVDWVQARKKYCDYSTSTGTITDARDGKAYSYKKYGALDWFTENLNYADERINNPSDPNMPKYVLSVYPETEKDPAGEVFGRMYVTYAMSELASSWCPEGWRVATSRDWVDLYEAIREEYKLDEDQVSSCLVCGGDQDNETDGLWWKGALGSKGTDELRKQVGFNILPAGVYSTTTSAYEQGDEKGNKASFFDPSSVWYHQVFTASSLSMDRKNRNSRHYGSIRCVRDAGDVTSSSEIKRGADLRVYPNPASVGQAFYIENSSLPQNTTIGVYSITGQKIQEKVARQTKEQVSIATSGIYIIKYESENQSQQTKVIIR</sequence>
<comment type="caution">
    <text evidence="3">The sequence shown here is derived from an EMBL/GenBank/DDBJ whole genome shotgun (WGS) entry which is preliminary data.</text>
</comment>
<dbReference type="PROSITE" id="PS51723">
    <property type="entry name" value="PEPTIDASE_M60"/>
    <property type="match status" value="1"/>
</dbReference>
<gene>
    <name evidence="3" type="ORF">D1614_19150</name>
</gene>
<dbReference type="SMART" id="SM01276">
    <property type="entry name" value="M60-like"/>
    <property type="match status" value="1"/>
</dbReference>
<dbReference type="InterPro" id="IPR042279">
    <property type="entry name" value="Pep_M60_3"/>
</dbReference>
<proteinExistence type="predicted"/>
<dbReference type="EMBL" id="QWGR01000015">
    <property type="protein sequence ID" value="RIJ46323.1"/>
    <property type="molecule type" value="Genomic_DNA"/>
</dbReference>
<dbReference type="InterPro" id="IPR031161">
    <property type="entry name" value="Peptidase_M60_dom"/>
</dbReference>
<dbReference type="NCBIfam" id="TIGR02145">
    <property type="entry name" value="Fib_succ_major"/>
    <property type="match status" value="2"/>
</dbReference>
<name>A0A399SWN4_9BACT</name>
<dbReference type="OrthoDB" id="3954368at2"/>
<dbReference type="InterPro" id="IPR035423">
    <property type="entry name" value="M60-like_N"/>
</dbReference>
<dbReference type="Pfam" id="PF09603">
    <property type="entry name" value="Fib_succ_major"/>
    <property type="match status" value="2"/>
</dbReference>
<dbReference type="Pfam" id="PF17291">
    <property type="entry name" value="M60-like_N"/>
    <property type="match status" value="1"/>
</dbReference>
<protein>
    <submittedName>
        <fullName evidence="3">T9SS C-terminal target domain-containing protein</fullName>
    </submittedName>
</protein>
<dbReference type="NCBIfam" id="TIGR04183">
    <property type="entry name" value="Por_Secre_tail"/>
    <property type="match status" value="1"/>
</dbReference>
<dbReference type="AlphaFoldDB" id="A0A399SWN4"/>
<dbReference type="InterPro" id="IPR026444">
    <property type="entry name" value="Secre_tail"/>
</dbReference>
<organism evidence="3 4">
    <name type="scientific">Maribellus luteus</name>
    <dbReference type="NCBI Taxonomy" id="2305463"/>
    <lineage>
        <taxon>Bacteria</taxon>
        <taxon>Pseudomonadati</taxon>
        <taxon>Bacteroidota</taxon>
        <taxon>Bacteroidia</taxon>
        <taxon>Marinilabiliales</taxon>
        <taxon>Prolixibacteraceae</taxon>
        <taxon>Maribellus</taxon>
    </lineage>
</organism>
<keyword evidence="4" id="KW-1185">Reference proteome</keyword>